<keyword evidence="7 11" id="KW-0067">ATP-binding</keyword>
<dbReference type="InterPro" id="IPR017871">
    <property type="entry name" value="ABC_transporter-like_CS"/>
</dbReference>
<dbReference type="InterPro" id="IPR013563">
    <property type="entry name" value="Oligopep_ABC_C"/>
</dbReference>
<dbReference type="InterPro" id="IPR027417">
    <property type="entry name" value="P-loop_NTPase"/>
</dbReference>
<evidence type="ECO:0000313" key="12">
    <source>
        <dbReference type="Proteomes" id="UP000479114"/>
    </source>
</evidence>
<dbReference type="GO" id="GO:0005886">
    <property type="term" value="C:plasma membrane"/>
    <property type="evidence" value="ECO:0007669"/>
    <property type="project" value="UniProtKB-SubCell"/>
</dbReference>
<dbReference type="Proteomes" id="UP000479114">
    <property type="component" value="Chromosome"/>
</dbReference>
<dbReference type="Pfam" id="PF08352">
    <property type="entry name" value="oligo_HPY"/>
    <property type="match status" value="1"/>
</dbReference>
<keyword evidence="3" id="KW-0813">Transport</keyword>
<evidence type="ECO:0000256" key="8">
    <source>
        <dbReference type="ARBA" id="ARBA00022967"/>
    </source>
</evidence>
<evidence type="ECO:0000256" key="4">
    <source>
        <dbReference type="ARBA" id="ARBA00022475"/>
    </source>
</evidence>
<evidence type="ECO:0000256" key="1">
    <source>
        <dbReference type="ARBA" id="ARBA00004202"/>
    </source>
</evidence>
<evidence type="ECO:0000256" key="7">
    <source>
        <dbReference type="ARBA" id="ARBA00022840"/>
    </source>
</evidence>
<evidence type="ECO:0000256" key="5">
    <source>
        <dbReference type="ARBA" id="ARBA00022519"/>
    </source>
</evidence>
<evidence type="ECO:0000313" key="11">
    <source>
        <dbReference type="EMBL" id="QHW31176.1"/>
    </source>
</evidence>
<organism evidence="11 12">
    <name type="scientific">Paenibacillus rhizovicinus</name>
    <dbReference type="NCBI Taxonomy" id="2704463"/>
    <lineage>
        <taxon>Bacteria</taxon>
        <taxon>Bacillati</taxon>
        <taxon>Bacillota</taxon>
        <taxon>Bacilli</taxon>
        <taxon>Bacillales</taxon>
        <taxon>Paenibacillaceae</taxon>
        <taxon>Paenibacillus</taxon>
    </lineage>
</organism>
<dbReference type="InterPro" id="IPR003439">
    <property type="entry name" value="ABC_transporter-like_ATP-bd"/>
</dbReference>
<keyword evidence="5" id="KW-0997">Cell inner membrane</keyword>
<dbReference type="GO" id="GO:0016887">
    <property type="term" value="F:ATP hydrolysis activity"/>
    <property type="evidence" value="ECO:0007669"/>
    <property type="project" value="InterPro"/>
</dbReference>
<reference evidence="11 12" key="1">
    <citation type="submission" date="2020-02" db="EMBL/GenBank/DDBJ databases">
        <title>Paenibacillus sp. nov., isolated from rhizosphere soil of tomato.</title>
        <authorList>
            <person name="Weon H.-Y."/>
            <person name="Lee S.A."/>
        </authorList>
    </citation>
    <scope>NUCLEOTIDE SEQUENCE [LARGE SCALE GENOMIC DNA]</scope>
    <source>
        <strain evidence="11 12">14171R-81</strain>
    </source>
</reference>
<dbReference type="PANTHER" id="PTHR43297:SF14">
    <property type="entry name" value="ATPASE AAA-TYPE CORE DOMAIN-CONTAINING PROTEIN"/>
    <property type="match status" value="1"/>
</dbReference>
<dbReference type="RefSeq" id="WP_162639985.1">
    <property type="nucleotide sequence ID" value="NZ_CP048286.1"/>
</dbReference>
<comment type="subcellular location">
    <subcellularLocation>
        <location evidence="1">Cell membrane</location>
        <topology evidence="1">Peripheral membrane protein</topology>
    </subcellularLocation>
</comment>
<evidence type="ECO:0000259" key="10">
    <source>
        <dbReference type="PROSITE" id="PS50893"/>
    </source>
</evidence>
<dbReference type="FunFam" id="3.40.50.300:FF:000016">
    <property type="entry name" value="Oligopeptide ABC transporter ATP-binding component"/>
    <property type="match status" value="1"/>
</dbReference>
<dbReference type="KEGG" id="prz:GZH47_10125"/>
<dbReference type="SUPFAM" id="SSF52540">
    <property type="entry name" value="P-loop containing nucleoside triphosphate hydrolases"/>
    <property type="match status" value="1"/>
</dbReference>
<dbReference type="SMART" id="SM00382">
    <property type="entry name" value="AAA"/>
    <property type="match status" value="1"/>
</dbReference>
<dbReference type="CDD" id="cd03257">
    <property type="entry name" value="ABC_NikE_OppD_transporters"/>
    <property type="match status" value="1"/>
</dbReference>
<dbReference type="InterPro" id="IPR050388">
    <property type="entry name" value="ABC_Ni/Peptide_Import"/>
</dbReference>
<gene>
    <name evidence="11" type="ORF">GZH47_10125</name>
</gene>
<dbReference type="GO" id="GO:0005524">
    <property type="term" value="F:ATP binding"/>
    <property type="evidence" value="ECO:0007669"/>
    <property type="project" value="UniProtKB-KW"/>
</dbReference>
<protein>
    <submittedName>
        <fullName evidence="11">ABC transporter ATP-binding protein</fullName>
    </submittedName>
</protein>
<dbReference type="Gene3D" id="3.40.50.300">
    <property type="entry name" value="P-loop containing nucleotide triphosphate hydrolases"/>
    <property type="match status" value="1"/>
</dbReference>
<dbReference type="Pfam" id="PF00005">
    <property type="entry name" value="ABC_tran"/>
    <property type="match status" value="1"/>
</dbReference>
<keyword evidence="12" id="KW-1185">Reference proteome</keyword>
<name>A0A6C0NZ12_9BACL</name>
<keyword evidence="8" id="KW-1278">Translocase</keyword>
<dbReference type="PANTHER" id="PTHR43297">
    <property type="entry name" value="OLIGOPEPTIDE TRANSPORT ATP-BINDING PROTEIN APPD"/>
    <property type="match status" value="1"/>
</dbReference>
<keyword evidence="6" id="KW-0547">Nucleotide-binding</keyword>
<evidence type="ECO:0000256" key="2">
    <source>
        <dbReference type="ARBA" id="ARBA00005417"/>
    </source>
</evidence>
<dbReference type="AlphaFoldDB" id="A0A6C0NZ12"/>
<feature type="domain" description="ABC transporter" evidence="10">
    <location>
        <begin position="9"/>
        <end position="269"/>
    </location>
</feature>
<dbReference type="NCBIfam" id="TIGR01727">
    <property type="entry name" value="oligo_HPY"/>
    <property type="match status" value="1"/>
</dbReference>
<sequence length="337" mass="37185">MSQQDNVILEMKDVKVQFRLDEGLLKAVDGVDLRIKRGKTLGIVGESGCGKSVTSQALLRIVPKPGEVQGQINLTRKKKDGTFEVVDLTKLDARGKEIRDIRGGEIAMIFQEPMKAFSPIHTIGNQIMEAILLHSTDDKEEAYRIGVGILQKVGMSNPEQRMSEYPHQLSGGMRQRAMIAMALSCSPSILIADEPTTALDVTVQAQVLQLINDLKSNHDTSVIFITHDLGVIAEMSDDVAVMYLGKVVEYTDVDTLFHNPKHPYTRALLNSIPSVMRESKRLESIEGTVPFPMNLPKGCGFYTRCKLAKDGVCNVDDVPLIEVEKGHSVRCLLVDSV</sequence>
<evidence type="ECO:0000256" key="6">
    <source>
        <dbReference type="ARBA" id="ARBA00022741"/>
    </source>
</evidence>
<comment type="similarity">
    <text evidence="2">Belongs to the ABC transporter superfamily.</text>
</comment>
<dbReference type="EMBL" id="CP048286">
    <property type="protein sequence ID" value="QHW31176.1"/>
    <property type="molecule type" value="Genomic_DNA"/>
</dbReference>
<keyword evidence="9" id="KW-0472">Membrane</keyword>
<dbReference type="GO" id="GO:0015833">
    <property type="term" value="P:peptide transport"/>
    <property type="evidence" value="ECO:0007669"/>
    <property type="project" value="InterPro"/>
</dbReference>
<accession>A0A6C0NZ12</accession>
<keyword evidence="4" id="KW-1003">Cell membrane</keyword>
<dbReference type="InterPro" id="IPR003593">
    <property type="entry name" value="AAA+_ATPase"/>
</dbReference>
<dbReference type="PROSITE" id="PS50893">
    <property type="entry name" value="ABC_TRANSPORTER_2"/>
    <property type="match status" value="1"/>
</dbReference>
<proteinExistence type="inferred from homology"/>
<evidence type="ECO:0000256" key="9">
    <source>
        <dbReference type="ARBA" id="ARBA00023136"/>
    </source>
</evidence>
<dbReference type="PROSITE" id="PS00211">
    <property type="entry name" value="ABC_TRANSPORTER_1"/>
    <property type="match status" value="1"/>
</dbReference>
<evidence type="ECO:0000256" key="3">
    <source>
        <dbReference type="ARBA" id="ARBA00022448"/>
    </source>
</evidence>